<sequence>MDKAGPTSEPSTPSTFSIPDTGSAILSTALTPHKPATSPIPPSKTADGPASGTGANTDATAAVAARWSEGTFGTTAKNRESTLSAGVGSSSLYSSGVGSDAGGGSRGGGAGSSTYSGKSAEATTAQAITSTTNDAVRLVTMPAQGGGTGRDDGLATSEGLIQNIGQVPTLPIVLSSGLDAQKRRGRRGGAEEAQSEEK</sequence>
<organism evidence="2 3">
    <name type="scientific">Niveomyces insectorum RCEF 264</name>
    <dbReference type="NCBI Taxonomy" id="1081102"/>
    <lineage>
        <taxon>Eukaryota</taxon>
        <taxon>Fungi</taxon>
        <taxon>Dikarya</taxon>
        <taxon>Ascomycota</taxon>
        <taxon>Pezizomycotina</taxon>
        <taxon>Sordariomycetes</taxon>
        <taxon>Hypocreomycetidae</taxon>
        <taxon>Hypocreales</taxon>
        <taxon>Cordycipitaceae</taxon>
        <taxon>Niveomyces</taxon>
    </lineage>
</organism>
<dbReference type="EMBL" id="AZHD01000008">
    <property type="protein sequence ID" value="OAA61205.1"/>
    <property type="molecule type" value="Genomic_DNA"/>
</dbReference>
<feature type="region of interest" description="Disordered" evidence="1">
    <location>
        <begin position="175"/>
        <end position="198"/>
    </location>
</feature>
<evidence type="ECO:0000256" key="1">
    <source>
        <dbReference type="SAM" id="MobiDB-lite"/>
    </source>
</evidence>
<keyword evidence="3" id="KW-1185">Reference proteome</keyword>
<feature type="region of interest" description="Disordered" evidence="1">
    <location>
        <begin position="1"/>
        <end position="125"/>
    </location>
</feature>
<evidence type="ECO:0000313" key="2">
    <source>
        <dbReference type="EMBL" id="OAA61205.1"/>
    </source>
</evidence>
<feature type="compositionally biased region" description="Polar residues" evidence="1">
    <location>
        <begin position="16"/>
        <end position="30"/>
    </location>
</feature>
<feature type="compositionally biased region" description="Gly residues" evidence="1">
    <location>
        <begin position="99"/>
        <end position="111"/>
    </location>
</feature>
<accession>A0A167U3C9</accession>
<comment type="caution">
    <text evidence="2">The sequence shown here is derived from an EMBL/GenBank/DDBJ whole genome shotgun (WGS) entry which is preliminary data.</text>
</comment>
<dbReference type="AlphaFoldDB" id="A0A167U3C9"/>
<evidence type="ECO:0000313" key="3">
    <source>
        <dbReference type="Proteomes" id="UP000076874"/>
    </source>
</evidence>
<dbReference type="Proteomes" id="UP000076874">
    <property type="component" value="Unassembled WGS sequence"/>
</dbReference>
<feature type="compositionally biased region" description="Low complexity" evidence="1">
    <location>
        <begin position="1"/>
        <end position="15"/>
    </location>
</feature>
<reference evidence="2 3" key="1">
    <citation type="journal article" date="2016" name="Genome Biol. Evol.">
        <title>Divergent and convergent evolution of fungal pathogenicity.</title>
        <authorList>
            <person name="Shang Y."/>
            <person name="Xiao G."/>
            <person name="Zheng P."/>
            <person name="Cen K."/>
            <person name="Zhan S."/>
            <person name="Wang C."/>
        </authorList>
    </citation>
    <scope>NUCLEOTIDE SEQUENCE [LARGE SCALE GENOMIC DNA]</scope>
    <source>
        <strain evidence="2 3">RCEF 264</strain>
    </source>
</reference>
<feature type="compositionally biased region" description="Low complexity" evidence="1">
    <location>
        <begin position="83"/>
        <end position="98"/>
    </location>
</feature>
<proteinExistence type="predicted"/>
<name>A0A167U3C9_9HYPO</name>
<protein>
    <submittedName>
        <fullName evidence="2">Uncharacterized protein</fullName>
    </submittedName>
</protein>
<feature type="compositionally biased region" description="Low complexity" evidence="1">
    <location>
        <begin position="50"/>
        <end position="65"/>
    </location>
</feature>
<gene>
    <name evidence="2" type="ORF">SPI_05229</name>
</gene>